<keyword evidence="18" id="KW-1185">Reference proteome</keyword>
<feature type="domain" description="BFD-like [2Fe-2S]-binding" evidence="16">
    <location>
        <begin position="437"/>
        <end position="487"/>
    </location>
</feature>
<comment type="catalytic activity">
    <reaction evidence="13">
        <text>a quinone + sn-glycerol 3-phosphate = dihydroxyacetone phosphate + a quinol</text>
        <dbReference type="Rhea" id="RHEA:18977"/>
        <dbReference type="ChEBI" id="CHEBI:24646"/>
        <dbReference type="ChEBI" id="CHEBI:57597"/>
        <dbReference type="ChEBI" id="CHEBI:57642"/>
        <dbReference type="ChEBI" id="CHEBI:132124"/>
        <dbReference type="EC" id="1.1.5.3"/>
    </reaction>
</comment>
<dbReference type="InterPro" id="IPR036188">
    <property type="entry name" value="FAD/NAD-bd_sf"/>
</dbReference>
<keyword evidence="8" id="KW-1003">Cell membrane</keyword>
<dbReference type="Gene3D" id="3.50.50.60">
    <property type="entry name" value="FAD/NAD(P)-binding domain"/>
    <property type="match status" value="2"/>
</dbReference>
<dbReference type="GO" id="GO:0005886">
    <property type="term" value="C:plasma membrane"/>
    <property type="evidence" value="ECO:0007669"/>
    <property type="project" value="UniProtKB-SubCell"/>
</dbReference>
<keyword evidence="11 17" id="KW-0560">Oxidoreductase</keyword>
<evidence type="ECO:0000256" key="10">
    <source>
        <dbReference type="ARBA" id="ARBA00022827"/>
    </source>
</evidence>
<keyword evidence="10" id="KW-0274">FAD</keyword>
<comment type="subunit">
    <text evidence="6">Composed of a catalytic GlpA/B dimer and of membrane bound GlpC.</text>
</comment>
<protein>
    <recommendedName>
        <fullName evidence="7">glycerol-3-phosphate dehydrogenase</fullName>
        <ecNumber evidence="7">1.1.5.3</ecNumber>
    </recommendedName>
</protein>
<dbReference type="CDD" id="cd19946">
    <property type="entry name" value="GlpA-like_Fer2_BFD-like"/>
    <property type="match status" value="1"/>
</dbReference>
<evidence type="ECO:0000256" key="6">
    <source>
        <dbReference type="ARBA" id="ARBA00011331"/>
    </source>
</evidence>
<evidence type="ECO:0000256" key="12">
    <source>
        <dbReference type="ARBA" id="ARBA00023136"/>
    </source>
</evidence>
<proteinExistence type="inferred from homology"/>
<dbReference type="PROSITE" id="PS00978">
    <property type="entry name" value="FAD_G3PDH_2"/>
    <property type="match status" value="1"/>
</dbReference>
<evidence type="ECO:0000256" key="11">
    <source>
        <dbReference type="ARBA" id="ARBA00023002"/>
    </source>
</evidence>
<dbReference type="PANTHER" id="PTHR11985:SF15">
    <property type="entry name" value="GLYCEROL-3-PHOSPHATE DEHYDROGENASE, MITOCHONDRIAL"/>
    <property type="match status" value="1"/>
</dbReference>
<evidence type="ECO:0000256" key="2">
    <source>
        <dbReference type="ARBA" id="ARBA00001974"/>
    </source>
</evidence>
<dbReference type="InterPro" id="IPR000447">
    <property type="entry name" value="G3P_DH_FAD-dep"/>
</dbReference>
<evidence type="ECO:0000256" key="14">
    <source>
        <dbReference type="SAM" id="MobiDB-lite"/>
    </source>
</evidence>
<evidence type="ECO:0000256" key="13">
    <source>
        <dbReference type="ARBA" id="ARBA00049055"/>
    </source>
</evidence>
<comment type="subcellular location">
    <subcellularLocation>
        <location evidence="3">Cell membrane</location>
        <topology evidence="3">Peripheral membrane protein</topology>
    </subcellularLocation>
</comment>
<evidence type="ECO:0000256" key="5">
    <source>
        <dbReference type="ARBA" id="ARBA00007330"/>
    </source>
</evidence>
<accession>A0ABD6AIW7</accession>
<comment type="pathway">
    <text evidence="4">Polyol metabolism; glycerol degradation via glycerol kinase pathway; glycerone phosphate from sn-glycerol 3-phosphate (anaerobic route): step 1/1.</text>
</comment>
<evidence type="ECO:0000259" key="15">
    <source>
        <dbReference type="Pfam" id="PF01266"/>
    </source>
</evidence>
<keyword evidence="12" id="KW-0472">Membrane</keyword>
<organism evidence="17 18">
    <name type="scientific">Halorubrum rutilum</name>
    <dbReference type="NCBI Taxonomy" id="1364933"/>
    <lineage>
        <taxon>Archaea</taxon>
        <taxon>Methanobacteriati</taxon>
        <taxon>Methanobacteriota</taxon>
        <taxon>Stenosarchaea group</taxon>
        <taxon>Halobacteria</taxon>
        <taxon>Halobacteriales</taxon>
        <taxon>Haloferacaceae</taxon>
        <taxon>Halorubrum</taxon>
    </lineage>
</organism>
<gene>
    <name evidence="17" type="primary">glpA</name>
    <name evidence="17" type="ORF">ACFQMF_05560</name>
</gene>
<dbReference type="Gene3D" id="3.30.9.10">
    <property type="entry name" value="D-Amino Acid Oxidase, subunit A, domain 2"/>
    <property type="match status" value="1"/>
</dbReference>
<evidence type="ECO:0000313" key="18">
    <source>
        <dbReference type="Proteomes" id="UP001596545"/>
    </source>
</evidence>
<dbReference type="InterPro" id="IPR017752">
    <property type="entry name" value="G3P_DH_GlpA_su"/>
</dbReference>
<evidence type="ECO:0000256" key="9">
    <source>
        <dbReference type="ARBA" id="ARBA00022630"/>
    </source>
</evidence>
<sequence length="635" mass="68243">MDQQVDVVVVGGGSTGCGVVRDLARRGLDAVLVEKGNLTHGTTGRMHGLLHSGGRYAVSDQKSAKECIEENRVLRDIASHCVEETGGMFVKRPEDSEEYFQEKLEGCRACDIPVEVLDGEEARRREPYLARDVEKAIALPDGAVDPFRLCVSNAADAREHGARIETHAPVTDVLVEDGEVVGVEVEHETGPGKRVHREPGATEEIRARHVVNATGAWAGNVGEMAGVDVEVRPSKGVMTVMNTRQVDTVINRCRPKGDADIVVPHETACILGTTDEEVDDPEDYPEEEWEVDLMIETLSELVPALKDARTLRSFWGVRPLYEPPGTGTEDPTDITRDYFLLDHGDRDDLPGMTTIVGGKLTTYRMMAESISDHVCETLGHEATCDTADAPLPGSESEARMAELMDEFGLRSPVARRSGQRLGSRAEDVLDEYDPNPIVCNCESVTRAEVQDAIGEAGSDLNAVRLRTRASMGNCQGGFCTHRIAAELAREYPEPVVRDAEDELYQERWKGQRHALWGEQLSQAMLNHLLHATTMNRDGDPANLDGEVDFGAFDAGAGSGPAGADADAGGESGTAAADEDRAAGDATADEDRAAGDATADEDRAAGDATADEDRAAGDATADEDRAADDAVTDGGR</sequence>
<dbReference type="Pfam" id="PF01266">
    <property type="entry name" value="DAO"/>
    <property type="match status" value="1"/>
</dbReference>
<dbReference type="PANTHER" id="PTHR11985">
    <property type="entry name" value="GLYCEROL-3-PHOSPHATE DEHYDROGENASE"/>
    <property type="match status" value="1"/>
</dbReference>
<comment type="caution">
    <text evidence="17">The sequence shown here is derived from an EMBL/GenBank/DDBJ whole genome shotgun (WGS) entry which is preliminary data.</text>
</comment>
<dbReference type="EMBL" id="JBHTBL010000004">
    <property type="protein sequence ID" value="MFC7324049.1"/>
    <property type="molecule type" value="Genomic_DNA"/>
</dbReference>
<dbReference type="AlphaFoldDB" id="A0ABD6AIW7"/>
<evidence type="ECO:0000259" key="16">
    <source>
        <dbReference type="Pfam" id="PF04324"/>
    </source>
</evidence>
<name>A0ABD6AIW7_9EURY</name>
<dbReference type="GO" id="GO:0004368">
    <property type="term" value="F:glycerol-3-phosphate dehydrogenase (quinone) activity"/>
    <property type="evidence" value="ECO:0007669"/>
    <property type="project" value="UniProtKB-EC"/>
</dbReference>
<dbReference type="InterPro" id="IPR006076">
    <property type="entry name" value="FAD-dep_OxRdtase"/>
</dbReference>
<dbReference type="Gene3D" id="1.10.10.1100">
    <property type="entry name" value="BFD-like [2Fe-2S]-binding domain"/>
    <property type="match status" value="1"/>
</dbReference>
<dbReference type="EC" id="1.1.5.3" evidence="7"/>
<dbReference type="NCBIfam" id="NF008313">
    <property type="entry name" value="PRK11101.1"/>
    <property type="match status" value="1"/>
</dbReference>
<dbReference type="PRINTS" id="PR01001">
    <property type="entry name" value="FADG3PDH"/>
</dbReference>
<evidence type="ECO:0000256" key="7">
    <source>
        <dbReference type="ARBA" id="ARBA00013029"/>
    </source>
</evidence>
<keyword evidence="9" id="KW-0285">Flavoprotein</keyword>
<dbReference type="RefSeq" id="WP_379791675.1">
    <property type="nucleotide sequence ID" value="NZ_JBHTBL010000004.1"/>
</dbReference>
<dbReference type="InterPro" id="IPR007419">
    <property type="entry name" value="BFD-like_2Fe2S-bd_dom"/>
</dbReference>
<evidence type="ECO:0000256" key="3">
    <source>
        <dbReference type="ARBA" id="ARBA00004202"/>
    </source>
</evidence>
<dbReference type="Pfam" id="PF04324">
    <property type="entry name" value="Fer2_BFD"/>
    <property type="match status" value="1"/>
</dbReference>
<comment type="cofactor">
    <cofactor evidence="1">
        <name>FMN</name>
        <dbReference type="ChEBI" id="CHEBI:58210"/>
    </cofactor>
</comment>
<evidence type="ECO:0000256" key="1">
    <source>
        <dbReference type="ARBA" id="ARBA00001917"/>
    </source>
</evidence>
<comment type="similarity">
    <text evidence="5">Belongs to the FAD-dependent glycerol-3-phosphate dehydrogenase family.</text>
</comment>
<evidence type="ECO:0000313" key="17">
    <source>
        <dbReference type="EMBL" id="MFC7324049.1"/>
    </source>
</evidence>
<dbReference type="SUPFAM" id="SSF51905">
    <property type="entry name" value="FAD/NAD(P)-binding domain"/>
    <property type="match status" value="1"/>
</dbReference>
<evidence type="ECO:0000256" key="4">
    <source>
        <dbReference type="ARBA" id="ARBA00005157"/>
    </source>
</evidence>
<dbReference type="InterPro" id="IPR041854">
    <property type="entry name" value="BFD-like_2Fe2S-bd_dom_sf"/>
</dbReference>
<reference evidence="17 18" key="1">
    <citation type="journal article" date="2019" name="Int. J. Syst. Evol. Microbiol.">
        <title>The Global Catalogue of Microorganisms (GCM) 10K type strain sequencing project: providing services to taxonomists for standard genome sequencing and annotation.</title>
        <authorList>
            <consortium name="The Broad Institute Genomics Platform"/>
            <consortium name="The Broad Institute Genome Sequencing Center for Infectious Disease"/>
            <person name="Wu L."/>
            <person name="Ma J."/>
        </authorList>
    </citation>
    <scope>NUCLEOTIDE SEQUENCE [LARGE SCALE GENOMIC DNA]</scope>
    <source>
        <strain evidence="17 18">CGMCC 1.12554</strain>
    </source>
</reference>
<comment type="cofactor">
    <cofactor evidence="2">
        <name>FAD</name>
        <dbReference type="ChEBI" id="CHEBI:57692"/>
    </cofactor>
</comment>
<feature type="region of interest" description="Disordered" evidence="14">
    <location>
        <begin position="554"/>
        <end position="635"/>
    </location>
</feature>
<dbReference type="Proteomes" id="UP001596545">
    <property type="component" value="Unassembled WGS sequence"/>
</dbReference>
<dbReference type="NCBIfam" id="TIGR03377">
    <property type="entry name" value="glycerol3P_GlpA"/>
    <property type="match status" value="1"/>
</dbReference>
<feature type="compositionally biased region" description="Basic and acidic residues" evidence="14">
    <location>
        <begin position="577"/>
        <end position="627"/>
    </location>
</feature>
<feature type="domain" description="FAD dependent oxidoreductase" evidence="15">
    <location>
        <begin position="6"/>
        <end position="364"/>
    </location>
</feature>
<feature type="compositionally biased region" description="Low complexity" evidence="14">
    <location>
        <begin position="554"/>
        <end position="575"/>
    </location>
</feature>
<evidence type="ECO:0000256" key="8">
    <source>
        <dbReference type="ARBA" id="ARBA00022475"/>
    </source>
</evidence>